<feature type="non-terminal residue" evidence="2">
    <location>
        <position position="305"/>
    </location>
</feature>
<organism evidence="2 3">
    <name type="scientific">Homarus americanus</name>
    <name type="common">American lobster</name>
    <dbReference type="NCBI Taxonomy" id="6706"/>
    <lineage>
        <taxon>Eukaryota</taxon>
        <taxon>Metazoa</taxon>
        <taxon>Ecdysozoa</taxon>
        <taxon>Arthropoda</taxon>
        <taxon>Crustacea</taxon>
        <taxon>Multicrustacea</taxon>
        <taxon>Malacostraca</taxon>
        <taxon>Eumalacostraca</taxon>
        <taxon>Eucarida</taxon>
        <taxon>Decapoda</taxon>
        <taxon>Pleocyemata</taxon>
        <taxon>Astacidea</taxon>
        <taxon>Nephropoidea</taxon>
        <taxon>Nephropidae</taxon>
        <taxon>Homarus</taxon>
    </lineage>
</organism>
<dbReference type="Proteomes" id="UP000747542">
    <property type="component" value="Unassembled WGS sequence"/>
</dbReference>
<reference evidence="2" key="1">
    <citation type="journal article" date="2021" name="Sci. Adv.">
        <title>The American lobster genome reveals insights on longevity, neural, and immune adaptations.</title>
        <authorList>
            <person name="Polinski J.M."/>
            <person name="Zimin A.V."/>
            <person name="Clark K.F."/>
            <person name="Kohn A.B."/>
            <person name="Sadowski N."/>
            <person name="Timp W."/>
            <person name="Ptitsyn A."/>
            <person name="Khanna P."/>
            <person name="Romanova D.Y."/>
            <person name="Williams P."/>
            <person name="Greenwood S.J."/>
            <person name="Moroz L.L."/>
            <person name="Walt D.R."/>
            <person name="Bodnar A.G."/>
        </authorList>
    </citation>
    <scope>NUCLEOTIDE SEQUENCE</scope>
    <source>
        <strain evidence="2">GMGI-L3</strain>
    </source>
</reference>
<dbReference type="AlphaFoldDB" id="A0A8J5N2X2"/>
<dbReference type="InterPro" id="IPR008491">
    <property type="entry name" value="CDK5RAP3"/>
</dbReference>
<keyword evidence="3" id="KW-1185">Reference proteome</keyword>
<dbReference type="PANTHER" id="PTHR14894">
    <property type="entry name" value="CDK5 REGULATORY SUBUNIT-ASSOCIATED PROTEIN 3"/>
    <property type="match status" value="1"/>
</dbReference>
<name>A0A8J5N2X2_HOMAM</name>
<dbReference type="GO" id="GO:0007346">
    <property type="term" value="P:regulation of mitotic cell cycle"/>
    <property type="evidence" value="ECO:0007669"/>
    <property type="project" value="TreeGrafter"/>
</dbReference>
<accession>A0A8J5N2X2</accession>
<proteinExistence type="inferred from homology"/>
<dbReference type="GO" id="GO:0012505">
    <property type="term" value="C:endomembrane system"/>
    <property type="evidence" value="ECO:0007669"/>
    <property type="project" value="TreeGrafter"/>
</dbReference>
<comment type="similarity">
    <text evidence="1">Belongs to the CDK5RAP3 family.</text>
</comment>
<dbReference type="EMBL" id="JAHLQT010011563">
    <property type="protein sequence ID" value="KAG7172176.1"/>
    <property type="molecule type" value="Genomic_DNA"/>
</dbReference>
<comment type="caution">
    <text evidence="2">The sequence shown here is derived from an EMBL/GenBank/DDBJ whole genome shotgun (WGS) entry which is preliminary data.</text>
</comment>
<gene>
    <name evidence="2" type="primary">Cdk5rap3-L</name>
    <name evidence="2" type="ORF">Hamer_G009516</name>
</gene>
<dbReference type="PANTHER" id="PTHR14894:SF0">
    <property type="entry name" value="CDK5 REGULATORY SUBUNIT-ASSOCIATED PROTEIN 3"/>
    <property type="match status" value="1"/>
</dbReference>
<protein>
    <submittedName>
        <fullName evidence="2">CDK5 regulatory subunit-associated protein 3-like</fullName>
    </submittedName>
</protein>
<feature type="non-terminal residue" evidence="2">
    <location>
        <position position="1"/>
    </location>
</feature>
<dbReference type="Pfam" id="PF05600">
    <property type="entry name" value="CDK5RAP3"/>
    <property type="match status" value="1"/>
</dbReference>
<evidence type="ECO:0000256" key="1">
    <source>
        <dbReference type="ARBA" id="ARBA00007478"/>
    </source>
</evidence>
<sequence>DWQEVIRLYEKDNVYLTEAAQLLVRNVNYEVPGIKRQIAKGSQIQQECDRKEADCIKGIADSKKKYLQMCKQIGIAGDKIKHELIDLLKTLPEEFSAVAEASKNLSSARQLYSDFLSFTVDETEPECLPLLKFIMEHGNVTTYEWLYGEAPCSIEEPQLDIVLTDETDKTADDQINFGDAGETIDYGDTSGEIDFGTDLASGDIDWGNLTEGPEAIDWGIGAIDDIPTVDIVVEESGIAGGVARDSEALTLLYHKKTRNQFIDELYELEGFLGQRLSELETEGSVFSFNQFTNAPLSVQDHTADQ</sequence>
<evidence type="ECO:0000313" key="3">
    <source>
        <dbReference type="Proteomes" id="UP000747542"/>
    </source>
</evidence>
<evidence type="ECO:0000313" key="2">
    <source>
        <dbReference type="EMBL" id="KAG7172176.1"/>
    </source>
</evidence>